<evidence type="ECO:0000259" key="2">
    <source>
        <dbReference type="SMART" id="SM00014"/>
    </source>
</evidence>
<feature type="transmembrane region" description="Helical" evidence="1">
    <location>
        <begin position="188"/>
        <end position="210"/>
    </location>
</feature>
<name>A0A8S3ZZU7_9EUPU</name>
<feature type="transmembrane region" description="Helical" evidence="1">
    <location>
        <begin position="66"/>
        <end position="87"/>
    </location>
</feature>
<dbReference type="SUPFAM" id="SSF48317">
    <property type="entry name" value="Acid phosphatase/Vanadium-dependent haloperoxidase"/>
    <property type="match status" value="1"/>
</dbReference>
<keyword evidence="1" id="KW-1133">Transmembrane helix</keyword>
<evidence type="ECO:0000313" key="4">
    <source>
        <dbReference type="Proteomes" id="UP000678393"/>
    </source>
</evidence>
<evidence type="ECO:0000256" key="1">
    <source>
        <dbReference type="SAM" id="Phobius"/>
    </source>
</evidence>
<dbReference type="InterPro" id="IPR036938">
    <property type="entry name" value="PAP2/HPO_sf"/>
</dbReference>
<dbReference type="OrthoDB" id="10266771at2759"/>
<dbReference type="InterPro" id="IPR000326">
    <property type="entry name" value="PAP2/HPO"/>
</dbReference>
<proteinExistence type="predicted"/>
<gene>
    <name evidence="3" type="ORF">CUNI_LOCUS20705</name>
</gene>
<dbReference type="Proteomes" id="UP000678393">
    <property type="component" value="Unassembled WGS sequence"/>
</dbReference>
<organism evidence="3 4">
    <name type="scientific">Candidula unifasciata</name>
    <dbReference type="NCBI Taxonomy" id="100452"/>
    <lineage>
        <taxon>Eukaryota</taxon>
        <taxon>Metazoa</taxon>
        <taxon>Spiralia</taxon>
        <taxon>Lophotrochozoa</taxon>
        <taxon>Mollusca</taxon>
        <taxon>Gastropoda</taxon>
        <taxon>Heterobranchia</taxon>
        <taxon>Euthyneura</taxon>
        <taxon>Panpulmonata</taxon>
        <taxon>Eupulmonata</taxon>
        <taxon>Stylommatophora</taxon>
        <taxon>Helicina</taxon>
        <taxon>Helicoidea</taxon>
        <taxon>Geomitridae</taxon>
        <taxon>Candidula</taxon>
    </lineage>
</organism>
<reference evidence="3" key="1">
    <citation type="submission" date="2021-04" db="EMBL/GenBank/DDBJ databases">
        <authorList>
            <consortium name="Molecular Ecology Group"/>
        </authorList>
    </citation>
    <scope>NUCLEOTIDE SEQUENCE</scope>
</reference>
<dbReference type="AlphaFoldDB" id="A0A8S3ZZU7"/>
<keyword evidence="4" id="KW-1185">Reference proteome</keyword>
<evidence type="ECO:0000313" key="3">
    <source>
        <dbReference type="EMBL" id="CAG5135147.1"/>
    </source>
</evidence>
<keyword evidence="1" id="KW-0472">Membrane</keyword>
<keyword evidence="1" id="KW-0812">Transmembrane</keyword>
<protein>
    <recommendedName>
        <fullName evidence="2">Phosphatidic acid phosphatase type 2/haloperoxidase domain-containing protein</fullName>
    </recommendedName>
</protein>
<dbReference type="PANTHER" id="PTHR14969">
    <property type="entry name" value="SPHINGOSINE-1-PHOSPHATE PHOSPHOHYDROLASE"/>
    <property type="match status" value="1"/>
</dbReference>
<sequence length="228" mass="25847">MRKRPIVQKLEETNSSEVEQAAEVCRSACFSLWDSFLAVDHRMTCHLAVCATKESTWGNLRPLMKILEISCHGVPWIAGAVLLFLFSHKSEDIEVSVNLFFALIFDLIIVGLLKMTFRRGRPSHNIMDIFIAPSVDKFSFPSGHATRAVMMTLFLCQHMITNKLYMAAVVIWAVSVCMSRILLGRHHIFDVVCGICVGVIAYFAYLNIWVSKDVCLSYLDSYFGYIHV</sequence>
<dbReference type="SMART" id="SM00014">
    <property type="entry name" value="acidPPc"/>
    <property type="match status" value="1"/>
</dbReference>
<dbReference type="PANTHER" id="PTHR14969:SF13">
    <property type="entry name" value="AT30094P"/>
    <property type="match status" value="1"/>
</dbReference>
<accession>A0A8S3ZZU7</accession>
<dbReference type="EMBL" id="CAJHNH020007957">
    <property type="protein sequence ID" value="CAG5135147.1"/>
    <property type="molecule type" value="Genomic_DNA"/>
</dbReference>
<dbReference type="GO" id="GO:0042392">
    <property type="term" value="F:sphingosine-1-phosphate phosphatase activity"/>
    <property type="evidence" value="ECO:0007669"/>
    <property type="project" value="TreeGrafter"/>
</dbReference>
<comment type="caution">
    <text evidence="3">The sequence shown here is derived from an EMBL/GenBank/DDBJ whole genome shotgun (WGS) entry which is preliminary data.</text>
</comment>
<dbReference type="CDD" id="cd03391">
    <property type="entry name" value="PAP2_containing_2_like"/>
    <property type="match status" value="1"/>
</dbReference>
<feature type="transmembrane region" description="Helical" evidence="1">
    <location>
        <begin position="99"/>
        <end position="117"/>
    </location>
</feature>
<dbReference type="Gene3D" id="1.20.144.10">
    <property type="entry name" value="Phosphatidic acid phosphatase type 2/haloperoxidase"/>
    <property type="match status" value="1"/>
</dbReference>
<feature type="transmembrane region" description="Helical" evidence="1">
    <location>
        <begin position="164"/>
        <end position="182"/>
    </location>
</feature>
<feature type="domain" description="Phosphatidic acid phosphatase type 2/haloperoxidase" evidence="2">
    <location>
        <begin position="95"/>
        <end position="206"/>
    </location>
</feature>
<dbReference type="Pfam" id="PF01569">
    <property type="entry name" value="PAP2"/>
    <property type="match status" value="1"/>
</dbReference>